<organism evidence="4 5">
    <name type="scientific">Cohnella pontilimi</name>
    <dbReference type="NCBI Taxonomy" id="2564100"/>
    <lineage>
        <taxon>Bacteria</taxon>
        <taxon>Bacillati</taxon>
        <taxon>Bacillota</taxon>
        <taxon>Bacilli</taxon>
        <taxon>Bacillales</taxon>
        <taxon>Paenibacillaceae</taxon>
        <taxon>Cohnella</taxon>
    </lineage>
</organism>
<evidence type="ECO:0000259" key="3">
    <source>
        <dbReference type="Pfam" id="PF01156"/>
    </source>
</evidence>
<dbReference type="Proteomes" id="UP000309673">
    <property type="component" value="Unassembled WGS sequence"/>
</dbReference>
<reference evidence="4 5" key="1">
    <citation type="submission" date="2019-04" db="EMBL/GenBank/DDBJ databases">
        <title>Cohnella sp. nov., isolated from soil.</title>
        <authorList>
            <person name="Kim W."/>
        </authorList>
    </citation>
    <scope>NUCLEOTIDE SEQUENCE [LARGE SCALE GENOMIC DNA]</scope>
    <source>
        <strain evidence="4 5">CAU 1483</strain>
    </source>
</reference>
<evidence type="ECO:0000256" key="1">
    <source>
        <dbReference type="ARBA" id="ARBA00022801"/>
    </source>
</evidence>
<evidence type="ECO:0000313" key="5">
    <source>
        <dbReference type="Proteomes" id="UP000309673"/>
    </source>
</evidence>
<sequence length="309" mass="33019">MKPIILDVDTGIDDSLAIAYAIHSPELEVLGITTCFGNVTVEEATRNTLIVLEHLDSEVPVIPGAGKPLFRFPLKGNTVHIHGHDGIGNTLSGEPARSALNGHAAGFIVEQARQRPKELTIVTVGTLTNLALAIMSAPELVELVDRVVIMGGAVTVPGNVTPTAEANIYADPEAAEFVFRSGIPITLVGLDVTMQTLLPRRELQGWREKGGQLGGFLADMTDFYIDAYERFNPGIGGCALHDPLAVGVAIDPSFIRTVPMHVQVDVEGVHSLGRTVGDRRSKPASGPNMDVGLEVDAVRFLDHFLSRVV</sequence>
<dbReference type="GO" id="GO:0005829">
    <property type="term" value="C:cytosol"/>
    <property type="evidence" value="ECO:0007669"/>
    <property type="project" value="TreeGrafter"/>
</dbReference>
<proteinExistence type="predicted"/>
<dbReference type="InterPro" id="IPR001910">
    <property type="entry name" value="Inosine/uridine_hydrolase_dom"/>
</dbReference>
<dbReference type="CDD" id="cd02650">
    <property type="entry name" value="nuc_hydro_CaPnhB"/>
    <property type="match status" value="1"/>
</dbReference>
<dbReference type="SUPFAM" id="SSF53590">
    <property type="entry name" value="Nucleoside hydrolase"/>
    <property type="match status" value="1"/>
</dbReference>
<dbReference type="InterPro" id="IPR036452">
    <property type="entry name" value="Ribo_hydro-like"/>
</dbReference>
<keyword evidence="1 4" id="KW-0378">Hydrolase</keyword>
<dbReference type="PANTHER" id="PTHR12304:SF4">
    <property type="entry name" value="URIDINE NUCLEOSIDASE"/>
    <property type="match status" value="1"/>
</dbReference>
<keyword evidence="2" id="KW-0326">Glycosidase</keyword>
<dbReference type="GO" id="GO:0008477">
    <property type="term" value="F:purine nucleosidase activity"/>
    <property type="evidence" value="ECO:0007669"/>
    <property type="project" value="TreeGrafter"/>
</dbReference>
<dbReference type="Pfam" id="PF01156">
    <property type="entry name" value="IU_nuc_hydro"/>
    <property type="match status" value="1"/>
</dbReference>
<keyword evidence="5" id="KW-1185">Reference proteome</keyword>
<name>A0A4U0FEF4_9BACL</name>
<dbReference type="PANTHER" id="PTHR12304">
    <property type="entry name" value="INOSINE-URIDINE PREFERRING NUCLEOSIDE HYDROLASE"/>
    <property type="match status" value="1"/>
</dbReference>
<dbReference type="Gene3D" id="3.90.245.10">
    <property type="entry name" value="Ribonucleoside hydrolase-like"/>
    <property type="match status" value="1"/>
</dbReference>
<accession>A0A4U0FEF4</accession>
<dbReference type="RefSeq" id="WP_136776687.1">
    <property type="nucleotide sequence ID" value="NZ_SUPK01000002.1"/>
</dbReference>
<evidence type="ECO:0000313" key="4">
    <source>
        <dbReference type="EMBL" id="TJY43323.1"/>
    </source>
</evidence>
<comment type="caution">
    <text evidence="4">The sequence shown here is derived from an EMBL/GenBank/DDBJ whole genome shotgun (WGS) entry which is preliminary data.</text>
</comment>
<dbReference type="GO" id="GO:0006152">
    <property type="term" value="P:purine nucleoside catabolic process"/>
    <property type="evidence" value="ECO:0007669"/>
    <property type="project" value="TreeGrafter"/>
</dbReference>
<dbReference type="AlphaFoldDB" id="A0A4U0FEF4"/>
<gene>
    <name evidence="4" type="ORF">E5161_05370</name>
</gene>
<protein>
    <submittedName>
        <fullName evidence="4">Nucleoside hydrolase</fullName>
    </submittedName>
</protein>
<dbReference type="InterPro" id="IPR023186">
    <property type="entry name" value="IUNH"/>
</dbReference>
<dbReference type="EMBL" id="SUPK01000002">
    <property type="protein sequence ID" value="TJY43323.1"/>
    <property type="molecule type" value="Genomic_DNA"/>
</dbReference>
<feature type="domain" description="Inosine/uridine-preferring nucleoside hydrolase" evidence="3">
    <location>
        <begin position="4"/>
        <end position="301"/>
    </location>
</feature>
<dbReference type="OrthoDB" id="9797882at2"/>
<evidence type="ECO:0000256" key="2">
    <source>
        <dbReference type="ARBA" id="ARBA00023295"/>
    </source>
</evidence>